<accession>A0A6A6ZV05</accession>
<dbReference type="Proteomes" id="UP000799424">
    <property type="component" value="Unassembled WGS sequence"/>
</dbReference>
<gene>
    <name evidence="1" type="ORF">CC86DRAFT_468344</name>
</gene>
<reference evidence="1" key="1">
    <citation type="journal article" date="2020" name="Stud. Mycol.">
        <title>101 Dothideomycetes genomes: a test case for predicting lifestyles and emergence of pathogens.</title>
        <authorList>
            <person name="Haridas S."/>
            <person name="Albert R."/>
            <person name="Binder M."/>
            <person name="Bloem J."/>
            <person name="Labutti K."/>
            <person name="Salamov A."/>
            <person name="Andreopoulos B."/>
            <person name="Baker S."/>
            <person name="Barry K."/>
            <person name="Bills G."/>
            <person name="Bluhm B."/>
            <person name="Cannon C."/>
            <person name="Castanera R."/>
            <person name="Culley D."/>
            <person name="Daum C."/>
            <person name="Ezra D."/>
            <person name="Gonzalez J."/>
            <person name="Henrissat B."/>
            <person name="Kuo A."/>
            <person name="Liang C."/>
            <person name="Lipzen A."/>
            <person name="Lutzoni F."/>
            <person name="Magnuson J."/>
            <person name="Mondo S."/>
            <person name="Nolan M."/>
            <person name="Ohm R."/>
            <person name="Pangilinan J."/>
            <person name="Park H.-J."/>
            <person name="Ramirez L."/>
            <person name="Alfaro M."/>
            <person name="Sun H."/>
            <person name="Tritt A."/>
            <person name="Yoshinaga Y."/>
            <person name="Zwiers L.-H."/>
            <person name="Turgeon B."/>
            <person name="Goodwin S."/>
            <person name="Spatafora J."/>
            <person name="Crous P."/>
            <person name="Grigoriev I."/>
        </authorList>
    </citation>
    <scope>NUCLEOTIDE SEQUENCE</scope>
    <source>
        <strain evidence="1">CBS 113818</strain>
    </source>
</reference>
<sequence length="263" mass="30579">MDAEATLPSVPLSRELQLLIVVLAFWEIAAIRRPQHTLRYIKPGSEYDDEIINDHHCPLWVFEQNRKLDASVHYQMPEGFERLRTQFALTNTCDMFCALFEDLIARKIEHKFGSKLTVRWIQCCTRPISQFVKGWVDFAADLKTPTWHSVLEITWSNGGISIFDGTIEQFGHKLSENWLLSKDKYEEDIKSSTPDWAMPYQLIKENVEAKVFNGEFCSGYWTEVRDFAEQFFEDFDWQTIHGMSALKTKEPATRDAEALLADL</sequence>
<keyword evidence="2" id="KW-1185">Reference proteome</keyword>
<dbReference type="EMBL" id="MU006230">
    <property type="protein sequence ID" value="KAF2824155.1"/>
    <property type="molecule type" value="Genomic_DNA"/>
</dbReference>
<proteinExistence type="predicted"/>
<protein>
    <submittedName>
        <fullName evidence="1">Uncharacterized protein</fullName>
    </submittedName>
</protein>
<evidence type="ECO:0000313" key="1">
    <source>
        <dbReference type="EMBL" id="KAF2824155.1"/>
    </source>
</evidence>
<organism evidence="1 2">
    <name type="scientific">Ophiobolus disseminans</name>
    <dbReference type="NCBI Taxonomy" id="1469910"/>
    <lineage>
        <taxon>Eukaryota</taxon>
        <taxon>Fungi</taxon>
        <taxon>Dikarya</taxon>
        <taxon>Ascomycota</taxon>
        <taxon>Pezizomycotina</taxon>
        <taxon>Dothideomycetes</taxon>
        <taxon>Pleosporomycetidae</taxon>
        <taxon>Pleosporales</taxon>
        <taxon>Pleosporineae</taxon>
        <taxon>Phaeosphaeriaceae</taxon>
        <taxon>Ophiobolus</taxon>
    </lineage>
</organism>
<name>A0A6A6ZV05_9PLEO</name>
<dbReference type="AlphaFoldDB" id="A0A6A6ZV05"/>
<evidence type="ECO:0000313" key="2">
    <source>
        <dbReference type="Proteomes" id="UP000799424"/>
    </source>
</evidence>
<dbReference type="OrthoDB" id="10652554at2759"/>